<proteinExistence type="predicted"/>
<dbReference type="EMBL" id="CP033970">
    <property type="protein sequence ID" value="AZG15607.1"/>
    <property type="molecule type" value="Genomic_DNA"/>
</dbReference>
<protein>
    <recommendedName>
        <fullName evidence="3">PelB C-terminal domain-containing protein</fullName>
    </recommendedName>
</protein>
<dbReference type="KEGG" id="cpau:EHF44_19230"/>
<dbReference type="Proteomes" id="UP000270411">
    <property type="component" value="Chromosome 2"/>
</dbReference>
<dbReference type="Pfam" id="PF13429">
    <property type="entry name" value="TPR_15"/>
    <property type="match status" value="1"/>
</dbReference>
<keyword evidence="2" id="KW-1133">Transmembrane helix</keyword>
<sequence>MSSNKSKSAAAPERERLLPPALVLTFTAMVGVGLALMFPRETLRERLLGQGRTVDGLTVAYLEAWSRVAPDDTSFMSVLAEQYARSGRLDDAEKMLERMMAVHGQDLTGHILRTRIEITQQRAYAAQPESPERAERLALMKDLMRQATAADTMRRWTLADLQTLATQARQIGDADAANVLFRALGQRDPANADFYNRQLASIALAGGNYRDSAQALFDAQARSKNLYEQRTLFLQALQTLQSGNLLDEALAEAERRGGKLLDDPDVLRFLTRLALAANKPDVAAKYVERLLKLSASRPSDAARIALAELRRDEARAGVRRVSDSEPWLARQYVYLDGPQGSALRTRMDQFGVRRVHAEQPAVLAQATPRPGPGNPTQAEAQAAAKEDVAAAVAAGKSFNADDHDLAYRVFLAAGKLDQAQSVAQTAVRKLPNEPVWRERLAQVAEWNRQPTVALQSWLEYAQATNDARAWNNVLRLAPGLNDDRAYLAALRHRAGGGDLKVIDEVVAAYERLGEPEAGMAFLDSLANGPNGRQVMERNAELAERAGKDDRAFALYGQLQKRFGARPRYAVKRANILFVRGRLDEAMDALLPARNQAGPQDLLYWRSFTELARLTQREDLLKEGYRQMMFAMAAKHDDHCMQLPPGAARNDCIAEVRDTEEADFANMVQYYDRSPIDAGRIAEAGWRKGGKLEDFQLAMYYYTRAHAYRRIEGLLAELTPAQLREAESSALFLMRRAEYWRLTGNRDRAMADLRRAAGQPDADSETFGALLWALVDNGTDSEVRAVMQRLKPSAEQDPNLWGAYAAGAMRFQDGRTALHYLTKMQQGKHPDPLWLGLTADAYEAIGQTSTAWRIRRQAWNELHHAWGPGGPNWAGAAEREDEDDGQDGPPRADLRRQRVALGQIFASGDVSRSLVIEMLRRDGAEVAARRQAPGDAKSPSQLGDVPGLPPLDVAPPAEVAQAQGRRQEQISAASREVALAWAMSSESNELARAWLARQYASRLQRPAYAEIAIALDRNDMDQLDRILERQAGRVPVTSQIEANRQLDRLSAAQTQAFETQELARTDDTLQQTLEDALLFNAQAIEPRASFQRQKPLEFYEYSLAGGARLWDGFALNLRGVFRDQRSADRTQIDNVPASDRRAELALTYRDSQKNWLLGVGRRDGLQSFTTARLTGNWNQDGRVQYTGTLGYNQPADESSQLRVGGMKDVAELGAQWRLGLREFVGGRVQYNHFYGQDRTALGHGMVFDVEAGYRIRTQYPDYTVRVVGTRGIYSTNGGTLSPAMQRLLPAGDDEASPSFYMPQSFTQAGVLFGFGTDLIDDYTRKWRPFLEAGALYDTRAGHNFRGQVGVAGSVFGNDHLSLYVSHDTAARTTGTPLTEVGLRYRWLY</sequence>
<keyword evidence="2" id="KW-0472">Membrane</keyword>
<evidence type="ECO:0000256" key="1">
    <source>
        <dbReference type="SAM" id="MobiDB-lite"/>
    </source>
</evidence>
<dbReference type="Gene3D" id="1.25.40.10">
    <property type="entry name" value="Tetratricopeptide repeat domain"/>
    <property type="match status" value="2"/>
</dbReference>
<evidence type="ECO:0000313" key="5">
    <source>
        <dbReference type="Proteomes" id="UP000270411"/>
    </source>
</evidence>
<dbReference type="Pfam" id="PF24604">
    <property type="entry name" value="B-barrel_PelB_C"/>
    <property type="match status" value="1"/>
</dbReference>
<feature type="region of interest" description="Disordered" evidence="1">
    <location>
        <begin position="926"/>
        <end position="953"/>
    </location>
</feature>
<dbReference type="SUPFAM" id="SSF48452">
    <property type="entry name" value="TPR-like"/>
    <property type="match status" value="1"/>
</dbReference>
<evidence type="ECO:0000313" key="4">
    <source>
        <dbReference type="EMBL" id="AZG15607.1"/>
    </source>
</evidence>
<feature type="domain" description="PelB C-terminal" evidence="3">
    <location>
        <begin position="1079"/>
        <end position="1385"/>
    </location>
</feature>
<feature type="region of interest" description="Disordered" evidence="1">
    <location>
        <begin position="865"/>
        <end position="891"/>
    </location>
</feature>
<dbReference type="OrthoDB" id="6072349at2"/>
<name>A0A3G8H521_9BURK</name>
<dbReference type="InterPro" id="IPR057306">
    <property type="entry name" value="B-barrel_PelB_C"/>
</dbReference>
<dbReference type="RefSeq" id="WP_124685341.1">
    <property type="nucleotide sequence ID" value="NZ_CP033970.1"/>
</dbReference>
<evidence type="ECO:0000256" key="2">
    <source>
        <dbReference type="SAM" id="Phobius"/>
    </source>
</evidence>
<keyword evidence="2" id="KW-0812">Transmembrane</keyword>
<gene>
    <name evidence="4" type="ORF">EHF44_19230</name>
</gene>
<feature type="transmembrane region" description="Helical" evidence="2">
    <location>
        <begin position="21"/>
        <end position="38"/>
    </location>
</feature>
<evidence type="ECO:0000259" key="3">
    <source>
        <dbReference type="Pfam" id="PF24604"/>
    </source>
</evidence>
<accession>A0A3G8H521</accession>
<organism evidence="4 5">
    <name type="scientific">Cupriavidus pauculus</name>
    <dbReference type="NCBI Taxonomy" id="82633"/>
    <lineage>
        <taxon>Bacteria</taxon>
        <taxon>Pseudomonadati</taxon>
        <taxon>Pseudomonadota</taxon>
        <taxon>Betaproteobacteria</taxon>
        <taxon>Burkholderiales</taxon>
        <taxon>Burkholderiaceae</taxon>
        <taxon>Cupriavidus</taxon>
    </lineage>
</organism>
<dbReference type="InterPro" id="IPR011990">
    <property type="entry name" value="TPR-like_helical_dom_sf"/>
</dbReference>
<reference evidence="5" key="1">
    <citation type="submission" date="2018-11" db="EMBL/GenBank/DDBJ databases">
        <title>FDA dAtabase for Regulatory Grade micrObial Sequences (FDA-ARGOS): Supporting development and validation of Infectious Disease Dx tests.</title>
        <authorList>
            <person name="Goldberg B."/>
            <person name="Campos J."/>
            <person name="Tallon L."/>
            <person name="Sadzewicz L."/>
            <person name="Zhao X."/>
            <person name="Vavikolanu K."/>
            <person name="Mehta A."/>
            <person name="Aluvathingal J."/>
            <person name="Nadendla S."/>
            <person name="Geyer C."/>
            <person name="Nandy P."/>
            <person name="Yan Y."/>
            <person name="Sichtig H."/>
        </authorList>
    </citation>
    <scope>NUCLEOTIDE SEQUENCE [LARGE SCALE GENOMIC DNA]</scope>
    <source>
        <strain evidence="5">FDAARGOS_614</strain>
    </source>
</reference>